<organism evidence="1">
    <name type="scientific">marine sediment metagenome</name>
    <dbReference type="NCBI Taxonomy" id="412755"/>
    <lineage>
        <taxon>unclassified sequences</taxon>
        <taxon>metagenomes</taxon>
        <taxon>ecological metagenomes</taxon>
    </lineage>
</organism>
<sequence>GPIIRGDVKKRARNMQIGQDYDTLVIGHWHRYISTRQVIVNGSLCGYNEYAYIGNFPYEPPIQALWITHPTKGITFQIPVYVEGR</sequence>
<evidence type="ECO:0008006" key="2">
    <source>
        <dbReference type="Google" id="ProtNLM"/>
    </source>
</evidence>
<dbReference type="AlphaFoldDB" id="A0A0F9E0N3"/>
<evidence type="ECO:0000313" key="1">
    <source>
        <dbReference type="EMBL" id="KKL67554.1"/>
    </source>
</evidence>
<gene>
    <name evidence="1" type="ORF">LCGC14_2133870</name>
</gene>
<feature type="non-terminal residue" evidence="1">
    <location>
        <position position="1"/>
    </location>
</feature>
<accession>A0A0F9E0N3</accession>
<name>A0A0F9E0N3_9ZZZZ</name>
<proteinExistence type="predicted"/>
<dbReference type="EMBL" id="LAZR01026823">
    <property type="protein sequence ID" value="KKL67554.1"/>
    <property type="molecule type" value="Genomic_DNA"/>
</dbReference>
<reference evidence="1" key="1">
    <citation type="journal article" date="2015" name="Nature">
        <title>Complex archaea that bridge the gap between prokaryotes and eukaryotes.</title>
        <authorList>
            <person name="Spang A."/>
            <person name="Saw J.H."/>
            <person name="Jorgensen S.L."/>
            <person name="Zaremba-Niedzwiedzka K."/>
            <person name="Martijn J."/>
            <person name="Lind A.E."/>
            <person name="van Eijk R."/>
            <person name="Schleper C."/>
            <person name="Guy L."/>
            <person name="Ettema T.J."/>
        </authorList>
    </citation>
    <scope>NUCLEOTIDE SEQUENCE</scope>
</reference>
<protein>
    <recommendedName>
        <fullName evidence="2">Calcineurin-like phosphoesterase domain-containing protein</fullName>
    </recommendedName>
</protein>
<comment type="caution">
    <text evidence="1">The sequence shown here is derived from an EMBL/GenBank/DDBJ whole genome shotgun (WGS) entry which is preliminary data.</text>
</comment>